<dbReference type="OrthoDB" id="9810810at2"/>
<protein>
    <recommendedName>
        <fullName evidence="4">RNA polymerase subunit sigma-54</fullName>
    </recommendedName>
</protein>
<dbReference type="RefSeq" id="WP_072714024.1">
    <property type="nucleotide sequence ID" value="NZ_FRAU01000001.1"/>
</dbReference>
<gene>
    <name evidence="2" type="ORF">SAMN04488087_0198</name>
</gene>
<keyword evidence="3" id="KW-1185">Reference proteome</keyword>
<evidence type="ECO:0000313" key="3">
    <source>
        <dbReference type="Proteomes" id="UP000185812"/>
    </source>
</evidence>
<dbReference type="Proteomes" id="UP000185812">
    <property type="component" value="Unassembled WGS sequence"/>
</dbReference>
<evidence type="ECO:0000256" key="1">
    <source>
        <dbReference type="SAM" id="SignalP"/>
    </source>
</evidence>
<proteinExistence type="predicted"/>
<sequence length="159" mass="17357">MRRVLTALLLTSLLPLIAQAQSYSHTPPGHTGLGGMIGNPSGLSLKVYGTDPASFTAYDFLLAYDLDRFFFFSLHGLYERPLPDSPLNYFLGPGALLGVREGSSHANEMVLGLSANLGINFFTERFEVFLQVTPRLHLIPETEGDIGGGIGLRYYFGSQ</sequence>
<evidence type="ECO:0000313" key="2">
    <source>
        <dbReference type="EMBL" id="SHK07769.1"/>
    </source>
</evidence>
<name>A0A1M6PIL5_9BACT</name>
<feature type="signal peptide" evidence="1">
    <location>
        <begin position="1"/>
        <end position="20"/>
    </location>
</feature>
<evidence type="ECO:0008006" key="4">
    <source>
        <dbReference type="Google" id="ProtNLM"/>
    </source>
</evidence>
<keyword evidence="1" id="KW-0732">Signal</keyword>
<dbReference type="AlphaFoldDB" id="A0A1M6PIL5"/>
<organism evidence="2 3">
    <name type="scientific">Rhodothermus profundi</name>
    <dbReference type="NCBI Taxonomy" id="633813"/>
    <lineage>
        <taxon>Bacteria</taxon>
        <taxon>Pseudomonadati</taxon>
        <taxon>Rhodothermota</taxon>
        <taxon>Rhodothermia</taxon>
        <taxon>Rhodothermales</taxon>
        <taxon>Rhodothermaceae</taxon>
        <taxon>Rhodothermus</taxon>
    </lineage>
</organism>
<dbReference type="STRING" id="633813.SAMN04488087_0198"/>
<accession>A0A1M6PIL5</accession>
<dbReference type="EMBL" id="FRAU01000001">
    <property type="protein sequence ID" value="SHK07769.1"/>
    <property type="molecule type" value="Genomic_DNA"/>
</dbReference>
<reference evidence="3" key="1">
    <citation type="submission" date="2016-11" db="EMBL/GenBank/DDBJ databases">
        <authorList>
            <person name="Varghese N."/>
            <person name="Submissions S."/>
        </authorList>
    </citation>
    <scope>NUCLEOTIDE SEQUENCE [LARGE SCALE GENOMIC DNA]</scope>
    <source>
        <strain evidence="3">DSM 22212</strain>
    </source>
</reference>
<feature type="chain" id="PRO_5012567859" description="RNA polymerase subunit sigma-54" evidence="1">
    <location>
        <begin position="21"/>
        <end position="159"/>
    </location>
</feature>